<feature type="domain" description="Teneurin-like YD-shell" evidence="5">
    <location>
        <begin position="503"/>
        <end position="650"/>
    </location>
</feature>
<dbReference type="Pfam" id="PF20148">
    <property type="entry name" value="DUF6531"/>
    <property type="match status" value="1"/>
</dbReference>
<dbReference type="EMBL" id="JASCIQ010000045">
    <property type="protein sequence ID" value="MDI3408437.1"/>
    <property type="molecule type" value="Genomic_DNA"/>
</dbReference>
<feature type="region of interest" description="Disordered" evidence="2">
    <location>
        <begin position="1"/>
        <end position="49"/>
    </location>
</feature>
<protein>
    <submittedName>
        <fullName evidence="6">RHS repeat-associated core domain-containing protein</fullName>
    </submittedName>
</protein>
<feature type="compositionally biased region" description="Basic and acidic residues" evidence="2">
    <location>
        <begin position="34"/>
        <end position="49"/>
    </location>
</feature>
<dbReference type="InterPro" id="IPR050708">
    <property type="entry name" value="T6SS_VgrG/RHS"/>
</dbReference>
<proteinExistence type="predicted"/>
<dbReference type="Proteomes" id="UP001223978">
    <property type="component" value="Unassembled WGS sequence"/>
</dbReference>
<keyword evidence="7" id="KW-1185">Reference proteome</keyword>
<dbReference type="NCBIfam" id="TIGR03696">
    <property type="entry name" value="Rhs_assc_core"/>
    <property type="match status" value="1"/>
</dbReference>
<dbReference type="Gene3D" id="3.90.930.1">
    <property type="match status" value="1"/>
</dbReference>
<accession>A0ABT6SJR5</accession>
<dbReference type="Gene3D" id="2.180.10.10">
    <property type="entry name" value="RHS repeat-associated core"/>
    <property type="match status" value="3"/>
</dbReference>
<dbReference type="InterPro" id="IPR045351">
    <property type="entry name" value="DUF6531"/>
</dbReference>
<dbReference type="InterPro" id="IPR031325">
    <property type="entry name" value="RHS_repeat"/>
</dbReference>
<evidence type="ECO:0000259" key="3">
    <source>
        <dbReference type="Pfam" id="PF03527"/>
    </source>
</evidence>
<evidence type="ECO:0000259" key="5">
    <source>
        <dbReference type="Pfam" id="PF25023"/>
    </source>
</evidence>
<dbReference type="Pfam" id="PF25023">
    <property type="entry name" value="TEN_YD-shell"/>
    <property type="match status" value="2"/>
</dbReference>
<dbReference type="InterPro" id="IPR006530">
    <property type="entry name" value="YD"/>
</dbReference>
<dbReference type="PANTHER" id="PTHR32305:SF15">
    <property type="entry name" value="PROTEIN RHSA-RELATED"/>
    <property type="match status" value="1"/>
</dbReference>
<dbReference type="PANTHER" id="PTHR32305">
    <property type="match status" value="1"/>
</dbReference>
<name>A0ABT6SJR5_9ACTN</name>
<keyword evidence="1" id="KW-0677">Repeat</keyword>
<dbReference type="NCBIfam" id="TIGR01643">
    <property type="entry name" value="YD_repeat_2x"/>
    <property type="match status" value="12"/>
</dbReference>
<evidence type="ECO:0000313" key="7">
    <source>
        <dbReference type="Proteomes" id="UP001223978"/>
    </source>
</evidence>
<dbReference type="InterPro" id="IPR056823">
    <property type="entry name" value="TEN-like_YD-shell"/>
</dbReference>
<dbReference type="Pfam" id="PF05593">
    <property type="entry name" value="RHS_repeat"/>
    <property type="match status" value="6"/>
</dbReference>
<feature type="domain" description="RHS protein conserved region" evidence="3">
    <location>
        <begin position="985"/>
        <end position="1016"/>
    </location>
</feature>
<evidence type="ECO:0000256" key="1">
    <source>
        <dbReference type="ARBA" id="ARBA00022737"/>
    </source>
</evidence>
<comment type="caution">
    <text evidence="6">The sequence shown here is derived from an EMBL/GenBank/DDBJ whole genome shotgun (WGS) entry which is preliminary data.</text>
</comment>
<dbReference type="RefSeq" id="WP_282546342.1">
    <property type="nucleotide sequence ID" value="NZ_JASCIQ010000045.1"/>
</dbReference>
<feature type="domain" description="DUF6531" evidence="4">
    <location>
        <begin position="51"/>
        <end position="123"/>
    </location>
</feature>
<reference evidence="6 7" key="1">
    <citation type="submission" date="2023-05" db="EMBL/GenBank/DDBJ databases">
        <title>Draft genome sequence of Streptomyces sp. B-S-A6 isolated from a cave soil in Thailand.</title>
        <authorList>
            <person name="Chamroensaksri N."/>
            <person name="Muangham S."/>
        </authorList>
    </citation>
    <scope>NUCLEOTIDE SEQUENCE [LARGE SCALE GENOMIC DNA]</scope>
    <source>
        <strain evidence="6 7">B-S-A6</strain>
    </source>
</reference>
<evidence type="ECO:0000313" key="6">
    <source>
        <dbReference type="EMBL" id="MDI3408437.1"/>
    </source>
</evidence>
<evidence type="ECO:0000256" key="2">
    <source>
        <dbReference type="SAM" id="MobiDB-lite"/>
    </source>
</evidence>
<gene>
    <name evidence="6" type="ORF">QIS96_32025</name>
</gene>
<evidence type="ECO:0000259" key="4">
    <source>
        <dbReference type="Pfam" id="PF20148"/>
    </source>
</evidence>
<organism evidence="6 7">
    <name type="scientific">Streptomyces cavernicola</name>
    <dbReference type="NCBI Taxonomy" id="3043613"/>
    <lineage>
        <taxon>Bacteria</taxon>
        <taxon>Bacillati</taxon>
        <taxon>Actinomycetota</taxon>
        <taxon>Actinomycetes</taxon>
        <taxon>Kitasatosporales</taxon>
        <taxon>Streptomycetaceae</taxon>
        <taxon>Streptomyces</taxon>
    </lineage>
</organism>
<sequence>MGDRDGNDPKPPSKRPGSNGAAGSKPDLLNKALNDPRHHSVEPPNRTCKEDPIDVASGQMLLEQTDLTLPGILPLVLKRTHLSDYTYGTWFGRSWASTLDERIEVDIRNKAVWAREDGTLLVYDQLPSLQQPETLPVEGPPIPLRRTSDFGAHDMEFAVTDPRTGWTKYFSRPRGEGWQLWLTTIEDRHGNQIDIHRDDTGLPLSITHNGGYDVQLTADRDRGRITQLSLRTGPDDAVRVMAYGYSPASGDLTEVTNSSDQPLRFDYDAHSRITAWTDRNNSTYRYVHDDQGRVVQTIGPEGYLSGTFAYDTANRTTRWTDALGHTTIYQLNDRRQIVVETNPLGHTTQRTFDSRDRLLTHTDALGRTTTQTWDDDGNLLARELADGSRMSFAYNELGLPTSTERPDGTTTLQGYDAFGNRTSVTDPSGATTRFRYDDRGNLAAVIDALGATTRVRCDMAGLPLEVVGPLGAVTRYERDAFGRPVAITDPLGTVTRLEWTVEGKLARRTAADGSSESWTYDGEGNCLTHTDAMGAVSRFEYTHFDQLSARTGPDGVRYEFEYDAELRLIRVINPQGLTWSYEYDGAGRLISETDFDDRVLTYAHDAAGQLVSRTTPMGDVIRFERDVLGRTVRKDAAGAITTFEYDATGGLARAVNPDAVLELTRDDAGRLVSETVNGRTMTFTHDVLGRRVGRKTPSGAESSWRHDTAGNRTELVTSGRTMTFERDAAGRELSRLIGDSLSLTNSFDAVGRLTKQALAGPGDRLVQQRAYTYRADGNLIGIDDRLSGSRRFDLDAAGRVTAVHAAGWTERYAYDEAGNQTEALWPESMAGQEAVGSRTYEGTRIRTAGSVRYEHDAGGRTTLRQKTRLSRKPDTWRYTWDAEDRLTSVITPDGMQWKYAYDAMSRRISKQRLARDGSGAVVEQVDFTWDGTALCEQTSYMPGTPDSVTLTWDHDGLHPLAQSECKAATSPAADQTEIDSRFYSIVTDLVGTPTELLDEQGDVAWQARSTLWGATAWRRNATAYTPLRFPGQYFDPETGLHYNYFRHYDPASCRYLSRDPLGLGPAPNPGAYVHNPHTWTDQLGLTPCSPGTPQDARLALDRAEELQSIRNDYFMADRQGTTAVIGVFNSETGAYVNRIGINGSGAMPSSWSLREGEEFVQAPGHAEQGILESLGPNEHAVFGAASRNFCNDTCLPLLDVRGLEVGGAGIRGHMPQNSPYTLFWATRD</sequence>
<dbReference type="InterPro" id="IPR001826">
    <property type="entry name" value="RHS"/>
</dbReference>
<dbReference type="InterPro" id="IPR022385">
    <property type="entry name" value="Rhs_assc_core"/>
</dbReference>
<dbReference type="Pfam" id="PF03527">
    <property type="entry name" value="RHS"/>
    <property type="match status" value="1"/>
</dbReference>
<feature type="domain" description="Teneurin-like YD-shell" evidence="5">
    <location>
        <begin position="184"/>
        <end position="360"/>
    </location>
</feature>